<evidence type="ECO:0000313" key="3">
    <source>
        <dbReference type="EMBL" id="KAF7185791.1"/>
    </source>
</evidence>
<feature type="chain" id="PRO_5034323651" evidence="2">
    <location>
        <begin position="19"/>
        <end position="847"/>
    </location>
</feature>
<feature type="compositionally biased region" description="Polar residues" evidence="1">
    <location>
        <begin position="591"/>
        <end position="605"/>
    </location>
</feature>
<evidence type="ECO:0000256" key="1">
    <source>
        <dbReference type="SAM" id="MobiDB-lite"/>
    </source>
</evidence>
<gene>
    <name evidence="3" type="ORF">HII31_12893</name>
</gene>
<dbReference type="Proteomes" id="UP000660729">
    <property type="component" value="Unassembled WGS sequence"/>
</dbReference>
<dbReference type="AlphaFoldDB" id="A0A8H6R4J7"/>
<feature type="signal peptide" evidence="2">
    <location>
        <begin position="1"/>
        <end position="18"/>
    </location>
</feature>
<feature type="compositionally biased region" description="Low complexity" evidence="1">
    <location>
        <begin position="786"/>
        <end position="820"/>
    </location>
</feature>
<evidence type="ECO:0000256" key="2">
    <source>
        <dbReference type="SAM" id="SignalP"/>
    </source>
</evidence>
<feature type="region of interest" description="Disordered" evidence="1">
    <location>
        <begin position="780"/>
        <end position="820"/>
    </location>
</feature>
<organism evidence="3 4">
    <name type="scientific">Pseudocercospora fuligena</name>
    <dbReference type="NCBI Taxonomy" id="685502"/>
    <lineage>
        <taxon>Eukaryota</taxon>
        <taxon>Fungi</taxon>
        <taxon>Dikarya</taxon>
        <taxon>Ascomycota</taxon>
        <taxon>Pezizomycotina</taxon>
        <taxon>Dothideomycetes</taxon>
        <taxon>Dothideomycetidae</taxon>
        <taxon>Mycosphaerellales</taxon>
        <taxon>Mycosphaerellaceae</taxon>
        <taxon>Pseudocercospora</taxon>
    </lineage>
</organism>
<reference evidence="3" key="1">
    <citation type="submission" date="2020-04" db="EMBL/GenBank/DDBJ databases">
        <title>Draft genome resource of the tomato pathogen Pseudocercospora fuligena.</title>
        <authorList>
            <person name="Zaccaron A."/>
        </authorList>
    </citation>
    <scope>NUCLEOTIDE SEQUENCE</scope>
    <source>
        <strain evidence="3">PF001</strain>
    </source>
</reference>
<evidence type="ECO:0000313" key="4">
    <source>
        <dbReference type="Proteomes" id="UP000660729"/>
    </source>
</evidence>
<accession>A0A8H6R4J7</accession>
<feature type="region of interest" description="Disordered" evidence="1">
    <location>
        <begin position="484"/>
        <end position="547"/>
    </location>
</feature>
<sequence>MLAAGVLALLLHIAFVAASAGPESASTTSDIGQEVHASTSGISAGPTANVGDYIAQGLGATSAALHSLSSPSSGMAVNATSTFSGNATAPAGQYAACQSSWVSWSDAFTKTLSPTVTTITTYDYTIARYNVTYGTADVYTTEDGFPYAHGNLSATSTSSVSLNVTGTSGTVVTITKTNDASFDLPTPDCSIPFDACSTMWQSYLQSLGKPTTIDGATEPAITPVPTNRPRCSVGTPHIIKSKKTWDNKCFIEANSVQVLYWPPSNATTTADSNEVVTTVWSGVTMTSPSVYLSFDSVYAASTSDLDYVSVGTSVPLGATPVPQMGAGGAFRNFVGPSFTNTIIAIAPTEASSVIRNLGPGVNTASALSVIAHASANDTEYIQWVSALSDSGPEPTVDLSYQSTQIDFARMEHPDPTAYYLGLNFAPGCNIYGPHPECSTIFEGAYKPNLYAPDKLRAMAPEWKDCQIPLWGVYDPPIALSKVTTAAGPTLPHGGSAQTGQKTTQPSAALETQKASNTPSQEASTGQQPQQSQQAPQSQQPAQSASNNPIVLGTQTFSIAPPSTENSDPTVPQTATIILGSQTVAIPVGSSPHPSQDGSEQQGTPQIANSPVATLTLGGSAVDVQSPAGSTDPVVIGSVTLSQGGPAATINGVKVSAGSAGIVAGSQTVAYAAPAFTADGQAHTYQANGPNTISIDGTMLSVGGSAATISGQVVSAVSGGVVLGSQTITDLGTAASNSGDAITSLGSGSYAYDSTTFSEGGPAATISGHVVSVGPDGLVVDGTSSESMSAGSTATKTASSRSSNDGTVSTTTTGAAASNTSTSGAEVLRTTWAMLIAATFLAILIVPS</sequence>
<feature type="compositionally biased region" description="Polar residues" evidence="1">
    <location>
        <begin position="495"/>
        <end position="506"/>
    </location>
</feature>
<feature type="compositionally biased region" description="Polar residues" evidence="1">
    <location>
        <begin position="512"/>
        <end position="525"/>
    </location>
</feature>
<keyword evidence="2" id="KW-0732">Signal</keyword>
<name>A0A8H6R4J7_9PEZI</name>
<dbReference type="OrthoDB" id="3944128at2759"/>
<feature type="region of interest" description="Disordered" evidence="1">
    <location>
        <begin position="585"/>
        <end position="605"/>
    </location>
</feature>
<comment type="caution">
    <text evidence="3">The sequence shown here is derived from an EMBL/GenBank/DDBJ whole genome shotgun (WGS) entry which is preliminary data.</text>
</comment>
<dbReference type="EMBL" id="JABCIY010000309">
    <property type="protein sequence ID" value="KAF7185791.1"/>
    <property type="molecule type" value="Genomic_DNA"/>
</dbReference>
<feature type="compositionally biased region" description="Low complexity" evidence="1">
    <location>
        <begin position="526"/>
        <end position="545"/>
    </location>
</feature>
<proteinExistence type="predicted"/>
<keyword evidence="4" id="KW-1185">Reference proteome</keyword>
<protein>
    <submittedName>
        <fullName evidence="3">Uncharacterized protein</fullName>
    </submittedName>
</protein>